<keyword evidence="2" id="KW-0732">Signal</keyword>
<reference evidence="3 4" key="1">
    <citation type="submission" date="2018-12" db="EMBL/GenBank/DDBJ databases">
        <authorList>
            <consortium name="Pathogen Informatics"/>
        </authorList>
    </citation>
    <scope>NUCLEOTIDE SEQUENCE [LARGE SCALE GENOMIC DNA]</scope>
    <source>
        <strain evidence="3 4">NCTC9419</strain>
    </source>
</reference>
<dbReference type="AlphaFoldDB" id="A0A3S4GPC1"/>
<proteinExistence type="predicted"/>
<evidence type="ECO:0000256" key="2">
    <source>
        <dbReference type="SAM" id="SignalP"/>
    </source>
</evidence>
<feature type="chain" id="PRO_5018781105" evidence="2">
    <location>
        <begin position="25"/>
        <end position="46"/>
    </location>
</feature>
<evidence type="ECO:0000313" key="4">
    <source>
        <dbReference type="Proteomes" id="UP000271603"/>
    </source>
</evidence>
<feature type="signal peptide" evidence="2">
    <location>
        <begin position="1"/>
        <end position="24"/>
    </location>
</feature>
<protein>
    <submittedName>
        <fullName evidence="3">Uncharacterized protein</fullName>
    </submittedName>
</protein>
<evidence type="ECO:0000256" key="1">
    <source>
        <dbReference type="SAM" id="MobiDB-lite"/>
    </source>
</evidence>
<name>A0A3S4GPC1_SERRU</name>
<sequence>MSNHTKTLSLCALLALTCSLSAQAEEAKQQAGRKPNKASARNMALR</sequence>
<dbReference type="EMBL" id="LR134155">
    <property type="protein sequence ID" value="VEA73746.1"/>
    <property type="molecule type" value="Genomic_DNA"/>
</dbReference>
<organism evidence="3 4">
    <name type="scientific">Serratia rubidaea</name>
    <name type="common">Serratia marinorubra</name>
    <dbReference type="NCBI Taxonomy" id="61652"/>
    <lineage>
        <taxon>Bacteria</taxon>
        <taxon>Pseudomonadati</taxon>
        <taxon>Pseudomonadota</taxon>
        <taxon>Gammaproteobacteria</taxon>
        <taxon>Enterobacterales</taxon>
        <taxon>Yersiniaceae</taxon>
        <taxon>Serratia</taxon>
    </lineage>
</organism>
<gene>
    <name evidence="3" type="ORF">NCTC9419_05381</name>
</gene>
<dbReference type="Proteomes" id="UP000271603">
    <property type="component" value="Chromosome"/>
</dbReference>
<feature type="region of interest" description="Disordered" evidence="1">
    <location>
        <begin position="25"/>
        <end position="46"/>
    </location>
</feature>
<evidence type="ECO:0000313" key="3">
    <source>
        <dbReference type="EMBL" id="VEA73746.1"/>
    </source>
</evidence>
<accession>A0A3S4GPC1</accession>